<accession>A0A4U8Q179</accession>
<feature type="transmembrane region" description="Helical" evidence="6">
    <location>
        <begin position="283"/>
        <end position="304"/>
    </location>
</feature>
<dbReference type="GO" id="GO:0005886">
    <property type="term" value="C:plasma membrane"/>
    <property type="evidence" value="ECO:0007669"/>
    <property type="project" value="UniProtKB-SubCell"/>
</dbReference>
<dbReference type="PANTHER" id="PTHR46795:SF3">
    <property type="entry name" value="ABC TRANSPORTER PERMEASE"/>
    <property type="match status" value="1"/>
</dbReference>
<reference evidence="8 9" key="1">
    <citation type="journal article" date="2019" name="Anaerobe">
        <title>Detection of Robinsoniella peoriensis in multiple bone samples of a trauma patient.</title>
        <authorList>
            <person name="Schrottner P."/>
            <person name="Hartwich K."/>
            <person name="Bunk B."/>
            <person name="Schober I."/>
            <person name="Helbig S."/>
            <person name="Rudolph W.W."/>
            <person name="Gunzer F."/>
        </authorList>
    </citation>
    <scope>NUCLEOTIDE SEQUENCE [LARGE SCALE GENOMIC DNA]</scope>
    <source>
        <strain evidence="8 9">DSM 106044</strain>
    </source>
</reference>
<evidence type="ECO:0000256" key="3">
    <source>
        <dbReference type="ARBA" id="ARBA00022692"/>
    </source>
</evidence>
<dbReference type="Pfam" id="PF02687">
    <property type="entry name" value="FtsX"/>
    <property type="match status" value="1"/>
</dbReference>
<keyword evidence="4 6" id="KW-1133">Transmembrane helix</keyword>
<evidence type="ECO:0000256" key="2">
    <source>
        <dbReference type="ARBA" id="ARBA00022475"/>
    </source>
</evidence>
<feature type="transmembrane region" description="Helical" evidence="6">
    <location>
        <begin position="104"/>
        <end position="132"/>
    </location>
</feature>
<feature type="transmembrane region" description="Helical" evidence="6">
    <location>
        <begin position="21"/>
        <end position="40"/>
    </location>
</feature>
<feature type="transmembrane region" description="Helical" evidence="6">
    <location>
        <begin position="662"/>
        <end position="683"/>
    </location>
</feature>
<evidence type="ECO:0000256" key="6">
    <source>
        <dbReference type="SAM" id="Phobius"/>
    </source>
</evidence>
<evidence type="ECO:0000259" key="7">
    <source>
        <dbReference type="Pfam" id="PF02687"/>
    </source>
</evidence>
<feature type="transmembrane region" description="Helical" evidence="6">
    <location>
        <begin position="197"/>
        <end position="220"/>
    </location>
</feature>
<feature type="domain" description="ABC3 transporter permease C-terminal" evidence="7">
    <location>
        <begin position="60"/>
        <end position="180"/>
    </location>
</feature>
<feature type="transmembrane region" description="Helical" evidence="6">
    <location>
        <begin position="60"/>
        <end position="83"/>
    </location>
</feature>
<keyword evidence="2" id="KW-1003">Cell membrane</keyword>
<evidence type="ECO:0000313" key="9">
    <source>
        <dbReference type="Proteomes" id="UP000306509"/>
    </source>
</evidence>
<comment type="subcellular location">
    <subcellularLocation>
        <location evidence="1">Cell membrane</location>
        <topology evidence="1">Multi-pass membrane protein</topology>
    </subcellularLocation>
</comment>
<dbReference type="Proteomes" id="UP000306509">
    <property type="component" value="Unassembled WGS sequence"/>
</dbReference>
<dbReference type="InterPro" id="IPR003838">
    <property type="entry name" value="ABC3_permease_C"/>
</dbReference>
<proteinExistence type="predicted"/>
<feature type="transmembrane region" description="Helical" evidence="6">
    <location>
        <begin position="232"/>
        <end position="254"/>
    </location>
</feature>
<keyword evidence="9" id="KW-1185">Reference proteome</keyword>
<gene>
    <name evidence="8" type="primary">bceB_4</name>
    <name evidence="8" type="ORF">DSM106044_05257</name>
</gene>
<comment type="caution">
    <text evidence="8">The sequence shown here is derived from an EMBL/GenBank/DDBJ whole genome shotgun (WGS) entry which is preliminary data.</text>
</comment>
<dbReference type="STRING" id="180332.GCA_000797495_02358"/>
<dbReference type="PANTHER" id="PTHR46795">
    <property type="entry name" value="ABC TRANSPORTER PERMEASE-RELATED-RELATED"/>
    <property type="match status" value="1"/>
</dbReference>
<feature type="transmembrane region" description="Helical" evidence="6">
    <location>
        <begin position="630"/>
        <end position="650"/>
    </location>
</feature>
<keyword evidence="5 6" id="KW-0472">Membrane</keyword>
<evidence type="ECO:0000256" key="4">
    <source>
        <dbReference type="ARBA" id="ARBA00022989"/>
    </source>
</evidence>
<keyword evidence="3 6" id="KW-0812">Transmembrane</keyword>
<evidence type="ECO:0000256" key="5">
    <source>
        <dbReference type="ARBA" id="ARBA00023136"/>
    </source>
</evidence>
<dbReference type="EMBL" id="QGQD01000107">
    <property type="protein sequence ID" value="TLC97893.1"/>
    <property type="molecule type" value="Genomic_DNA"/>
</dbReference>
<dbReference type="InterPro" id="IPR052536">
    <property type="entry name" value="ABC-4_Integral_Memb_Prot"/>
</dbReference>
<feature type="transmembrane region" description="Helical" evidence="6">
    <location>
        <begin position="152"/>
        <end position="176"/>
    </location>
</feature>
<evidence type="ECO:0000313" key="8">
    <source>
        <dbReference type="EMBL" id="TLC97893.1"/>
    </source>
</evidence>
<evidence type="ECO:0000256" key="1">
    <source>
        <dbReference type="ARBA" id="ARBA00004651"/>
    </source>
</evidence>
<dbReference type="AlphaFoldDB" id="A0A4U8Q179"/>
<protein>
    <submittedName>
        <fullName evidence="8">Bacitracin export permease protein BceB</fullName>
    </submittedName>
</protein>
<organism evidence="8 9">
    <name type="scientific">Robinsoniella peoriensis</name>
    <dbReference type="NCBI Taxonomy" id="180332"/>
    <lineage>
        <taxon>Bacteria</taxon>
        <taxon>Bacillati</taxon>
        <taxon>Bacillota</taxon>
        <taxon>Clostridia</taxon>
        <taxon>Lachnospirales</taxon>
        <taxon>Lachnospiraceae</taxon>
        <taxon>Robinsoniella</taxon>
    </lineage>
</organism>
<feature type="transmembrane region" description="Helical" evidence="6">
    <location>
        <begin position="570"/>
        <end position="593"/>
    </location>
</feature>
<sequence length="699" mass="79305">MTMNKIFSKLRDYNKKNYVQMVFCVTLSVMLITSYGIMMFSPTVMQVLPEGGDSRKQAYMIFAIALIGCFIFTIYAAGLFFKYKSREAGVFLALGTQKSQLRNALFAEISIILSGCTAVGLALGAVVSYFIWQLFCILVVDNAQMKYQADVTGFIIGFVFAAVMSVCIMGMAVGFIKRTNLMDVLNDHRKSEPLRDVSKLYGILGIVFSIMGFVLGYLVPGIAGEMGVLMPSVWNATYLLSFAGIYMVITYAIVHHERGKRPQKYYRNIISYNMMKFQGKQTVRNMCIISLLVAASLYACFYAPGMLSGISEIDNNPVDFSIPSKVSFGEVQKEDIEKLAGDYQIEITGYREGNFAELLGSGVLRDWDDNNKLIENYMEKYEYSKYMSAGDYRKMTGDDIQVDRGTFYRITFPQEQNGFWDKFEDMDLITNPVTKEQMEVRLAGTIAYEALMINGVNSYILNDEDYREITKELPDNRLYHQILFNIQDSEAAFDFSKALYGEILKRAPREMQVQSGYDEYQEQLAIEAGEEYGEDQQMEMSPDNSDLMGYWKFYPNMKVMKEKTFFQTNAVFFMLFIYVAIICLAAVGIIAYTRSVTIGMNNKQLFDDLKKLGGNHKYLKKCITSQLMKIYALPVIIGSILIYIFTLMTYKGNDGVVSSTEIWALGVDFLLVLGVGVYMYVVYRASLRKIEGIIGNKTS</sequence>
<name>A0A4U8Q179_9FIRM</name>